<dbReference type="InterPro" id="IPR008173">
    <property type="entry name" value="Adenylyl_cyclase_CyaB"/>
</dbReference>
<dbReference type="InterPro" id="IPR023577">
    <property type="entry name" value="CYTH_domain"/>
</dbReference>
<dbReference type="PANTHER" id="PTHR21028:SF2">
    <property type="entry name" value="CYTH DOMAIN-CONTAINING PROTEIN"/>
    <property type="match status" value="1"/>
</dbReference>
<dbReference type="InterPro" id="IPR033469">
    <property type="entry name" value="CYTH-like_dom_sf"/>
</dbReference>
<dbReference type="Gene3D" id="2.40.320.10">
    <property type="entry name" value="Hypothetical Protein Pfu-838710-001"/>
    <property type="match status" value="1"/>
</dbReference>
<evidence type="ECO:0000313" key="3">
    <source>
        <dbReference type="Proteomes" id="UP000218267"/>
    </source>
</evidence>
<accession>A0A1Y1CFX4</accession>
<evidence type="ECO:0000313" key="2">
    <source>
        <dbReference type="EMBL" id="BAX79225.1"/>
    </source>
</evidence>
<dbReference type="AlphaFoldDB" id="A0A1Y1CFX4"/>
<dbReference type="CDD" id="cd07890">
    <property type="entry name" value="CYTH-like_AC_IV-like"/>
    <property type="match status" value="1"/>
</dbReference>
<feature type="domain" description="CYTH" evidence="1">
    <location>
        <begin position="2"/>
        <end position="169"/>
    </location>
</feature>
<evidence type="ECO:0000259" key="1">
    <source>
        <dbReference type="PROSITE" id="PS51707"/>
    </source>
</evidence>
<name>A0A1Y1CFX4_9BACT</name>
<dbReference type="Pfam" id="PF01928">
    <property type="entry name" value="CYTH"/>
    <property type="match status" value="1"/>
</dbReference>
<keyword evidence="3" id="KW-1185">Reference proteome</keyword>
<dbReference type="RefSeq" id="WP_096428150.1">
    <property type="nucleotide sequence ID" value="NZ_AP018042.1"/>
</dbReference>
<dbReference type="OrthoDB" id="271656at2"/>
<reference evidence="2 3" key="1">
    <citation type="journal article" date="2018" name="Mar. Genomics">
        <title>Complete genome sequence of Marinifilaceae bacterium strain SPP2, isolated from the Antarctic marine sediment.</title>
        <authorList>
            <person name="Watanabe M."/>
            <person name="Kojima H."/>
            <person name="Fukui M."/>
        </authorList>
    </citation>
    <scope>NUCLEOTIDE SEQUENCE [LARGE SCALE GENOMIC DNA]</scope>
    <source>
        <strain evidence="2 3">SPP2</strain>
    </source>
</reference>
<dbReference type="KEGG" id="mbas:ALGA_0836"/>
<dbReference type="PANTHER" id="PTHR21028">
    <property type="entry name" value="SI:CH211-156B7.4"/>
    <property type="match status" value="1"/>
</dbReference>
<gene>
    <name evidence="2" type="ORF">ALGA_0836</name>
</gene>
<protein>
    <submittedName>
        <fullName evidence="2">Adenylate cyclase</fullName>
    </submittedName>
</protein>
<dbReference type="EMBL" id="AP018042">
    <property type="protein sequence ID" value="BAX79225.1"/>
    <property type="molecule type" value="Genomic_DNA"/>
</dbReference>
<dbReference type="SUPFAM" id="SSF55154">
    <property type="entry name" value="CYTH-like phosphatases"/>
    <property type="match status" value="1"/>
</dbReference>
<dbReference type="Proteomes" id="UP000218267">
    <property type="component" value="Chromosome"/>
</dbReference>
<dbReference type="PROSITE" id="PS51707">
    <property type="entry name" value="CYTH"/>
    <property type="match status" value="1"/>
</dbReference>
<organism evidence="2 3">
    <name type="scientific">Labilibaculum antarcticum</name>
    <dbReference type="NCBI Taxonomy" id="1717717"/>
    <lineage>
        <taxon>Bacteria</taxon>
        <taxon>Pseudomonadati</taxon>
        <taxon>Bacteroidota</taxon>
        <taxon>Bacteroidia</taxon>
        <taxon>Marinilabiliales</taxon>
        <taxon>Marinifilaceae</taxon>
        <taxon>Labilibaculum</taxon>
    </lineage>
</organism>
<reference evidence="3" key="2">
    <citation type="journal article" date="2020" name="Antonie Van Leeuwenhoek">
        <title>Labilibaculum antarcticum sp. nov., a novel facultative anaerobic, psychrotorelant bacterium isolated from marine sediment of Antarctica.</title>
        <authorList>
            <person name="Watanabe M."/>
            <person name="Kojima H."/>
            <person name="Fukui M."/>
        </authorList>
    </citation>
    <scope>NUCLEOTIDE SEQUENCE [LARGE SCALE GENOMIC DNA]</scope>
    <source>
        <strain evidence="3">SPP2</strain>
    </source>
</reference>
<proteinExistence type="predicted"/>
<sequence>MLTNIELKAYCKNKEKIRKILLSIGAKSNGNYQQTDTYFHSKSGILMFREENNENNLIHYIREDKKGAKESKVNIYPTTLNSTLKEILEKTVGKACVVVKTRENYFLDNVIFHIDTVDGLGDFVEVKAMDSANCISIEKLHKQCNQYIKELEINAKDLISESYSDLLQRNNLFSQILVDE</sequence>